<name>A0ACC2XMK3_9TREE</name>
<evidence type="ECO:0000313" key="1">
    <source>
        <dbReference type="EMBL" id="KAJ9125213.1"/>
    </source>
</evidence>
<organism evidence="1 2">
    <name type="scientific">Naganishia vaughanmartiniae</name>
    <dbReference type="NCBI Taxonomy" id="1424756"/>
    <lineage>
        <taxon>Eukaryota</taxon>
        <taxon>Fungi</taxon>
        <taxon>Dikarya</taxon>
        <taxon>Basidiomycota</taxon>
        <taxon>Agaricomycotina</taxon>
        <taxon>Tremellomycetes</taxon>
        <taxon>Filobasidiales</taxon>
        <taxon>Filobasidiaceae</taxon>
        <taxon>Naganishia</taxon>
    </lineage>
</organism>
<keyword evidence="2" id="KW-1185">Reference proteome</keyword>
<protein>
    <submittedName>
        <fullName evidence="1">Uncharacterized protein</fullName>
    </submittedName>
</protein>
<reference evidence="1" key="1">
    <citation type="submission" date="2023-04" db="EMBL/GenBank/DDBJ databases">
        <title>Draft Genome sequencing of Naganishia species isolated from polar environments using Oxford Nanopore Technology.</title>
        <authorList>
            <person name="Leo P."/>
            <person name="Venkateswaran K."/>
        </authorList>
    </citation>
    <scope>NUCLEOTIDE SEQUENCE</scope>
    <source>
        <strain evidence="1">MNA-CCFEE 5425</strain>
    </source>
</reference>
<dbReference type="EMBL" id="JASBWU010000001">
    <property type="protein sequence ID" value="KAJ9125213.1"/>
    <property type="molecule type" value="Genomic_DNA"/>
</dbReference>
<sequence>MAPNGKSKKAATPSFEEVEAKRLDMVKSLTAVAEAMEAATTTLRAYLQTAPDALHEPEPETAAAGKKRKAEEKRKNKDPNAPKRPVTGYLAYSKDQMPILKQAHPDMPHQALVGLITERWKAMGDEEKKPYNDTFAAAMDDWRKETQEYKAHHDPAAIVAPAMAAASAVTAAAVSSGKVINPEADTATDAGTEDEESSTGSSSSSESEEEAEENEDKDATAKAPPAKRAKKEAAAPAPPAATPSKTQQKPKSTPAAAPVSSGKKSAATEKKSTKAKKTEVAAPAPASGEETPAKKRGRKAKA</sequence>
<proteinExistence type="predicted"/>
<evidence type="ECO:0000313" key="2">
    <source>
        <dbReference type="Proteomes" id="UP001243375"/>
    </source>
</evidence>
<dbReference type="Proteomes" id="UP001243375">
    <property type="component" value="Unassembled WGS sequence"/>
</dbReference>
<gene>
    <name evidence="1" type="ORF">QFC22_000167</name>
</gene>
<comment type="caution">
    <text evidence="1">The sequence shown here is derived from an EMBL/GenBank/DDBJ whole genome shotgun (WGS) entry which is preliminary data.</text>
</comment>
<accession>A0ACC2XMK3</accession>